<evidence type="ECO:0000313" key="3">
    <source>
        <dbReference type="Proteomes" id="UP000032702"/>
    </source>
</evidence>
<dbReference type="PATRIC" id="fig|378806.16.peg.7298"/>
<dbReference type="Proteomes" id="UP000032702">
    <property type="component" value="Unassembled WGS sequence"/>
</dbReference>
<organism evidence="2 3">
    <name type="scientific">Stigmatella aurantiaca (strain DW4/3-1)</name>
    <dbReference type="NCBI Taxonomy" id="378806"/>
    <lineage>
        <taxon>Bacteria</taxon>
        <taxon>Pseudomonadati</taxon>
        <taxon>Myxococcota</taxon>
        <taxon>Myxococcia</taxon>
        <taxon>Myxococcales</taxon>
        <taxon>Cystobacterineae</taxon>
        <taxon>Archangiaceae</taxon>
        <taxon>Stigmatella</taxon>
    </lineage>
</organism>
<dbReference type="EMBL" id="AAMD01000023">
    <property type="protein sequence ID" value="EAU68028.1"/>
    <property type="molecule type" value="Genomic_DNA"/>
</dbReference>
<keyword evidence="1" id="KW-0812">Transmembrane</keyword>
<feature type="transmembrane region" description="Helical" evidence="1">
    <location>
        <begin position="625"/>
        <end position="646"/>
    </location>
</feature>
<feature type="transmembrane region" description="Helical" evidence="1">
    <location>
        <begin position="592"/>
        <end position="613"/>
    </location>
</feature>
<dbReference type="AlphaFoldDB" id="Q097U4"/>
<protein>
    <submittedName>
        <fullName evidence="2">Kinesin-related protein</fullName>
    </submittedName>
</protein>
<evidence type="ECO:0000313" key="2">
    <source>
        <dbReference type="EMBL" id="EAU68028.1"/>
    </source>
</evidence>
<comment type="caution">
    <text evidence="2">The sequence shown here is derived from an EMBL/GenBank/DDBJ whole genome shotgun (WGS) entry which is preliminary data.</text>
</comment>
<accession>Q097U4</accession>
<proteinExistence type="predicted"/>
<keyword evidence="1" id="KW-0472">Membrane</keyword>
<sequence>MESRGSILAPGRTSRHGRIMAASLVYRRHGGSLQVDIPHFDALVEAVRIPETQWIATACPIEGLHCDPRFLTLLDLDGNARIRVAELRAAVDYTAKLLQSRKGADAKSDVLELDALSAEGDKLKAAALRVLGVLKATDMGRISLEQVLASAPVLRKAGVNGDGIVEPAFLPEAVRPLSTRIMASFPEVKNRAEQPGIDVAMLHRFRVERAAFLAHQGTKNAVHVWGEASLGYAQRIREVKPLLDGYFLQCRLVAAQPDAAASLKLPVSRVEGALGDTAALEKAAALLPIAGANPAGVLTWSRLYRGPAFEVLEAFRKEVLVPTLGAAEMLSDAEWRTLSAQADAVLAWQATFDASPVRGMLAELPSLAEADLDTIEAASKADLALKEELDAITELERLILYQRWLLTFANNFISMPDLYTAKRHALYEQGTLILGGRKYTLAVLVRAHEEHAALTSQGTTCILYVKVAPKDGAAGYEVAVPVTRGRSTHLEVGKRGIFHDVKGQEHDAIVTQVVRQPVSLWEAMTMPFQRIGRFITSKVEALAASGDKAFDEQLEKGYTHTVQAGAVAAAVPAAPAAAPATPAPAAGAPGGLGGLIVAGGIAFAALGSALAFIVAQVRSLSLGDVFSAVIIIASIVMLPSGLLGWLKLRNRNLALLLEGSGWALNDRLMLTRELATLITRKPRLPQGATIDHTDNLRSSLERIRGEEDERDTEAEVPGSVKLLVVLFIVFALLWQFRAPIARLACGREWLSGTTCGALLPSVEDPSMTQRIAPPTP</sequence>
<gene>
    <name evidence="2" type="ORF">STIAU_0811</name>
</gene>
<reference evidence="2 3" key="1">
    <citation type="submission" date="2006-04" db="EMBL/GenBank/DDBJ databases">
        <authorList>
            <person name="Nierman W.C."/>
        </authorList>
    </citation>
    <scope>NUCLEOTIDE SEQUENCE [LARGE SCALE GENOMIC DNA]</scope>
    <source>
        <strain evidence="2 3">DW4/3-1</strain>
    </source>
</reference>
<evidence type="ECO:0000256" key="1">
    <source>
        <dbReference type="SAM" id="Phobius"/>
    </source>
</evidence>
<keyword evidence="1" id="KW-1133">Transmembrane helix</keyword>
<name>Q097U4_STIAD</name>